<accession>A0A3R7LYE1</accession>
<dbReference type="OrthoDB" id="2823490at2759"/>
<comment type="caution">
    <text evidence="1">The sequence shown here is derived from an EMBL/GenBank/DDBJ whole genome shotgun (WGS) entry which is preliminary data.</text>
</comment>
<dbReference type="AlphaFoldDB" id="A0A3R7LYE1"/>
<dbReference type="Proteomes" id="UP000215289">
    <property type="component" value="Unassembled WGS sequence"/>
</dbReference>
<protein>
    <submittedName>
        <fullName evidence="1">Uncharacterized protein</fullName>
    </submittedName>
</protein>
<dbReference type="STRING" id="1245748.A0A3R7LYE1"/>
<keyword evidence="2" id="KW-1185">Reference proteome</keyword>
<reference evidence="1 2" key="1">
    <citation type="submission" date="2018-08" db="EMBL/GenBank/DDBJ databases">
        <title>Draft genome sequences of two Aspergillus turcosus clinical strains isolated from bronchoalveolar lavage fluid: one azole-susceptible and the other azole-resistant.</title>
        <authorList>
            <person name="Parent-Michaud M."/>
            <person name="Dufresne P.J."/>
            <person name="Fournier E."/>
            <person name="Martineau C."/>
            <person name="Moreira S."/>
            <person name="Perkins V."/>
            <person name="De Repentigny L."/>
            <person name="Dufresne S.F."/>
        </authorList>
    </citation>
    <scope>NUCLEOTIDE SEQUENCE [LARGE SCALE GENOMIC DNA]</scope>
    <source>
        <strain evidence="1">HMR AF 1038</strain>
    </source>
</reference>
<sequence length="296" mass="34743">MLANPAASRRPTILCLPREVRDIIIEYCFLERDPVSVELPNYPSPPPVERLYGNKYASHKQLAQHYPLLMVNHQFRSEGWEVLSKLAASRYQVDILLYQRQRLVLFMPTQKIPTRFEHVHSRFYVVKNDETRPLDWWHNHYRWGDGGPVGGWELYGILELFLQCGPLNPTHAPADAHISIGTLDLDVRTRTAIPENLLGPPNLPTEDKFVWPRIHSLSERLMSLREETGFDYKMHPDYLAAYLYDLFQKLLFYPAGRVILERVAVVRLLLDGRRLHQWNLDERLEEMRSRDGEHAR</sequence>
<evidence type="ECO:0000313" key="1">
    <source>
        <dbReference type="EMBL" id="RLL97011.1"/>
    </source>
</evidence>
<name>A0A3R7LYE1_9EURO</name>
<organism evidence="1 2">
    <name type="scientific">Aspergillus turcosus</name>
    <dbReference type="NCBI Taxonomy" id="1245748"/>
    <lineage>
        <taxon>Eukaryota</taxon>
        <taxon>Fungi</taxon>
        <taxon>Dikarya</taxon>
        <taxon>Ascomycota</taxon>
        <taxon>Pezizomycotina</taxon>
        <taxon>Eurotiomycetes</taxon>
        <taxon>Eurotiomycetidae</taxon>
        <taxon>Eurotiales</taxon>
        <taxon>Aspergillaceae</taxon>
        <taxon>Aspergillus</taxon>
        <taxon>Aspergillus subgen. Fumigati</taxon>
    </lineage>
</organism>
<proteinExistence type="predicted"/>
<evidence type="ECO:0000313" key="2">
    <source>
        <dbReference type="Proteomes" id="UP000215289"/>
    </source>
</evidence>
<dbReference type="EMBL" id="NIDN02000092">
    <property type="protein sequence ID" value="RLL97011.1"/>
    <property type="molecule type" value="Genomic_DNA"/>
</dbReference>
<gene>
    <name evidence="1" type="ORF">CFD26_106951</name>
</gene>